<organism evidence="1 2">
    <name type="scientific">Thalassobacillus hwangdonensis</name>
    <dbReference type="NCBI Taxonomy" id="546108"/>
    <lineage>
        <taxon>Bacteria</taxon>
        <taxon>Bacillati</taxon>
        <taxon>Bacillota</taxon>
        <taxon>Bacilli</taxon>
        <taxon>Bacillales</taxon>
        <taxon>Bacillaceae</taxon>
        <taxon>Thalassobacillus</taxon>
    </lineage>
</organism>
<keyword evidence="2" id="KW-1185">Reference proteome</keyword>
<reference evidence="2" key="1">
    <citation type="journal article" date="2019" name="Int. J. Syst. Evol. Microbiol.">
        <title>The Global Catalogue of Microorganisms (GCM) 10K type strain sequencing project: providing services to taxonomists for standard genome sequencing and annotation.</title>
        <authorList>
            <consortium name="The Broad Institute Genomics Platform"/>
            <consortium name="The Broad Institute Genome Sequencing Center for Infectious Disease"/>
            <person name="Wu L."/>
            <person name="Ma J."/>
        </authorList>
    </citation>
    <scope>NUCLEOTIDE SEQUENCE [LARGE SCALE GENOMIC DNA]</scope>
    <source>
        <strain evidence="2">CCUG 56607</strain>
    </source>
</reference>
<proteinExistence type="predicted"/>
<accession>A0ABW3L8U3</accession>
<protein>
    <recommendedName>
        <fullName evidence="3">Transposase</fullName>
    </recommendedName>
</protein>
<evidence type="ECO:0008006" key="3">
    <source>
        <dbReference type="Google" id="ProtNLM"/>
    </source>
</evidence>
<dbReference type="RefSeq" id="WP_386063726.1">
    <property type="nucleotide sequence ID" value="NZ_JBHTKL010000006.1"/>
</dbReference>
<dbReference type="EMBL" id="JBHTKL010000006">
    <property type="protein sequence ID" value="MFD1021024.1"/>
    <property type="molecule type" value="Genomic_DNA"/>
</dbReference>
<dbReference type="Proteomes" id="UP001596990">
    <property type="component" value="Unassembled WGS sequence"/>
</dbReference>
<evidence type="ECO:0000313" key="2">
    <source>
        <dbReference type="Proteomes" id="UP001596990"/>
    </source>
</evidence>
<comment type="caution">
    <text evidence="1">The sequence shown here is derived from an EMBL/GenBank/DDBJ whole genome shotgun (WGS) entry which is preliminary data.</text>
</comment>
<evidence type="ECO:0000313" key="1">
    <source>
        <dbReference type="EMBL" id="MFD1021024.1"/>
    </source>
</evidence>
<name>A0ABW3L8U3_9BACI</name>
<gene>
    <name evidence="1" type="ORF">ACFQ2J_17680</name>
</gene>
<sequence length="110" mass="13155">MLTYEVKDSDLHKVKPMDEEIICEEIEELAGRHGLKLTQRTTLSTKKGSYHWHFKKGKEKGVLEITYWPKRHQLWLDIHDNRRAEWNLEIIERLAEDLSEHFCGKVEVNQ</sequence>